<gene>
    <name evidence="1" type="ORF">BOTBODRAFT_33260</name>
</gene>
<dbReference type="EMBL" id="KL198041">
    <property type="protein sequence ID" value="KDQ13819.1"/>
    <property type="molecule type" value="Genomic_DNA"/>
</dbReference>
<dbReference type="InParanoid" id="A0A067ME85"/>
<dbReference type="AlphaFoldDB" id="A0A067ME85"/>
<dbReference type="HOGENOM" id="CLU_2757447_0_0_1"/>
<keyword evidence="2" id="KW-1185">Reference proteome</keyword>
<reference evidence="2" key="1">
    <citation type="journal article" date="2014" name="Proc. Natl. Acad. Sci. U.S.A.">
        <title>Extensive sampling of basidiomycete genomes demonstrates inadequacy of the white-rot/brown-rot paradigm for wood decay fungi.</title>
        <authorList>
            <person name="Riley R."/>
            <person name="Salamov A.A."/>
            <person name="Brown D.W."/>
            <person name="Nagy L.G."/>
            <person name="Floudas D."/>
            <person name="Held B.W."/>
            <person name="Levasseur A."/>
            <person name="Lombard V."/>
            <person name="Morin E."/>
            <person name="Otillar R."/>
            <person name="Lindquist E.A."/>
            <person name="Sun H."/>
            <person name="LaButti K.M."/>
            <person name="Schmutz J."/>
            <person name="Jabbour D."/>
            <person name="Luo H."/>
            <person name="Baker S.E."/>
            <person name="Pisabarro A.G."/>
            <person name="Walton J.D."/>
            <person name="Blanchette R.A."/>
            <person name="Henrissat B."/>
            <person name="Martin F."/>
            <person name="Cullen D."/>
            <person name="Hibbett D.S."/>
            <person name="Grigoriev I.V."/>
        </authorList>
    </citation>
    <scope>NUCLEOTIDE SEQUENCE [LARGE SCALE GENOMIC DNA]</scope>
    <source>
        <strain evidence="2">FD-172 SS1</strain>
    </source>
</reference>
<evidence type="ECO:0000313" key="2">
    <source>
        <dbReference type="Proteomes" id="UP000027195"/>
    </source>
</evidence>
<accession>A0A067ME85</accession>
<name>A0A067ME85_BOTB1</name>
<sequence>MRALRTRRPYEDRSREADLRAPKVATSSYYITLWICLRVLHGCRVYGSLFIVRVLGERLSSAFTAVTRQP</sequence>
<protein>
    <submittedName>
        <fullName evidence="1">Uncharacterized protein</fullName>
    </submittedName>
</protein>
<proteinExistence type="predicted"/>
<evidence type="ECO:0000313" key="1">
    <source>
        <dbReference type="EMBL" id="KDQ13819.1"/>
    </source>
</evidence>
<organism evidence="1 2">
    <name type="scientific">Botryobasidium botryosum (strain FD-172 SS1)</name>
    <dbReference type="NCBI Taxonomy" id="930990"/>
    <lineage>
        <taxon>Eukaryota</taxon>
        <taxon>Fungi</taxon>
        <taxon>Dikarya</taxon>
        <taxon>Basidiomycota</taxon>
        <taxon>Agaricomycotina</taxon>
        <taxon>Agaricomycetes</taxon>
        <taxon>Cantharellales</taxon>
        <taxon>Botryobasidiaceae</taxon>
        <taxon>Botryobasidium</taxon>
    </lineage>
</organism>
<dbReference type="Proteomes" id="UP000027195">
    <property type="component" value="Unassembled WGS sequence"/>
</dbReference>